<dbReference type="Gene3D" id="2.130.10.130">
    <property type="entry name" value="Integrin alpha, N-terminal"/>
    <property type="match status" value="2"/>
</dbReference>
<gene>
    <name evidence="2" type="ORF">GCM10011374_32960</name>
</gene>
<dbReference type="PANTHER" id="PTHR46580">
    <property type="entry name" value="SENSOR KINASE-RELATED"/>
    <property type="match status" value="1"/>
</dbReference>
<accession>A0A917H3D1</accession>
<comment type="caution">
    <text evidence="2">The sequence shown here is derived from an EMBL/GenBank/DDBJ whole genome shotgun (WGS) entry which is preliminary data.</text>
</comment>
<keyword evidence="3" id="KW-1185">Reference proteome</keyword>
<dbReference type="InterPro" id="IPR028994">
    <property type="entry name" value="Integrin_alpha_N"/>
</dbReference>
<dbReference type="AlphaFoldDB" id="A0A917H3D1"/>
<protein>
    <submittedName>
        <fullName evidence="2">ATP/GTP-binding protein</fullName>
    </submittedName>
</protein>
<organism evidence="2 3">
    <name type="scientific">Kocuria dechangensis</name>
    <dbReference type="NCBI Taxonomy" id="1176249"/>
    <lineage>
        <taxon>Bacteria</taxon>
        <taxon>Bacillati</taxon>
        <taxon>Actinomycetota</taxon>
        <taxon>Actinomycetes</taxon>
        <taxon>Micrococcales</taxon>
        <taxon>Micrococcaceae</taxon>
        <taxon>Kocuria</taxon>
    </lineage>
</organism>
<dbReference type="Proteomes" id="UP000638848">
    <property type="component" value="Unassembled WGS sequence"/>
</dbReference>
<evidence type="ECO:0000313" key="2">
    <source>
        <dbReference type="EMBL" id="GGG66301.1"/>
    </source>
</evidence>
<keyword evidence="1" id="KW-0732">Signal</keyword>
<name>A0A917H3D1_9MICC</name>
<reference evidence="2" key="1">
    <citation type="journal article" date="2014" name="Int. J. Syst. Evol. Microbiol.">
        <title>Complete genome sequence of Corynebacterium casei LMG S-19264T (=DSM 44701T), isolated from a smear-ripened cheese.</title>
        <authorList>
            <consortium name="US DOE Joint Genome Institute (JGI-PGF)"/>
            <person name="Walter F."/>
            <person name="Albersmeier A."/>
            <person name="Kalinowski J."/>
            <person name="Ruckert C."/>
        </authorList>
    </citation>
    <scope>NUCLEOTIDE SEQUENCE</scope>
    <source>
        <strain evidence="2">CGMCC 1.12187</strain>
    </source>
</reference>
<dbReference type="RefSeq" id="WP_188539206.1">
    <property type="nucleotide sequence ID" value="NZ_BMEQ01000023.1"/>
</dbReference>
<dbReference type="SUPFAM" id="SSF69318">
    <property type="entry name" value="Integrin alpha N-terminal domain"/>
    <property type="match status" value="1"/>
</dbReference>
<evidence type="ECO:0000256" key="1">
    <source>
        <dbReference type="ARBA" id="ARBA00022729"/>
    </source>
</evidence>
<evidence type="ECO:0000313" key="3">
    <source>
        <dbReference type="Proteomes" id="UP000638848"/>
    </source>
</evidence>
<dbReference type="Pfam" id="PF13517">
    <property type="entry name" value="FG-GAP_3"/>
    <property type="match status" value="1"/>
</dbReference>
<reference evidence="2" key="2">
    <citation type="submission" date="2020-09" db="EMBL/GenBank/DDBJ databases">
        <authorList>
            <person name="Sun Q."/>
            <person name="Zhou Y."/>
        </authorList>
    </citation>
    <scope>NUCLEOTIDE SEQUENCE</scope>
    <source>
        <strain evidence="2">CGMCC 1.12187</strain>
    </source>
</reference>
<sequence length="355" mass="38277">MSSVALVAAGIVLGGPARAVSSPGQEPPPLATAGNYSLPAYSEAQGWRVDRHPRLLGDVNGDRRADIVGFANDGVYVSYGQINGTVSVPLKKVDEFGVNQGWRVDQHPRLLGDVNGDGRADIVGFASEGTYVSYGQANNTFTPAARKIDEFGANQGWRVDQHPRLLGDVNGDGQADVVGFASEGTYVSYGRPNSTFSAVARKVDEFGANQGWRVDQHPRLLGDVNGDRRADVVGFASEGTYVSYGQANNTMTPAARKVDEFGVNQGWRVDQHPRLLGDINGDRRADVVGFANIGVYVSYGQANNTLGAPTKVLNTYGYNSGWRVQRHLRLIGDIDGNRREDIVGFGSSRTYIHTF</sequence>
<dbReference type="EMBL" id="BMEQ01000023">
    <property type="protein sequence ID" value="GGG66301.1"/>
    <property type="molecule type" value="Genomic_DNA"/>
</dbReference>
<dbReference type="InterPro" id="IPR013517">
    <property type="entry name" value="FG-GAP"/>
</dbReference>
<proteinExistence type="predicted"/>